<evidence type="ECO:0008006" key="3">
    <source>
        <dbReference type="Google" id="ProtNLM"/>
    </source>
</evidence>
<gene>
    <name evidence="1" type="ORF">BGCPKDLD_2458</name>
</gene>
<comment type="caution">
    <text evidence="1">The sequence shown here is derived from an EMBL/GenBank/DDBJ whole genome shotgun (WGS) entry which is preliminary data.</text>
</comment>
<dbReference type="InterPro" id="IPR027417">
    <property type="entry name" value="P-loop_NTPase"/>
</dbReference>
<keyword evidence="2" id="KW-1185">Reference proteome</keyword>
<dbReference type="EMBL" id="BPRE01000007">
    <property type="protein sequence ID" value="GJE75871.1"/>
    <property type="molecule type" value="Genomic_DNA"/>
</dbReference>
<dbReference type="Gene3D" id="3.40.50.300">
    <property type="entry name" value="P-loop containing nucleotide triphosphate hydrolases"/>
    <property type="match status" value="1"/>
</dbReference>
<protein>
    <recommendedName>
        <fullName evidence="3">Terminase</fullName>
    </recommendedName>
</protein>
<dbReference type="Gene3D" id="3.30.420.240">
    <property type="match status" value="1"/>
</dbReference>
<sequence>MLQSAATRMLSATLSDRERAVRQKLKSDFEHYAPRCLRIRTKSGKIVPFTLNKAQRYIHARLQDQLLSTGSVRALILKGRQQGASTYIGGRFFWRTSHNRGVRTFILTHQEDSTAALFEMVSRYHEHCPSLVKPSTGAANAKELLFDRLDSGYKVGTAGSKAVGRGNTLQFFHGSEVGFWPHAHSHASGILQAIADEPGTEVILESTANGVGNYFHQQWRKAERGESEFQAIFVPWFWDEGYRKEPPPDFTLSTDPDEQNESEVDYAEAHGLDAAQMFWRRRKIADLGESLFRQEYPATAAEAFQMANTNGLISAKLVMAARKRTVEASGPLVFGYDPAHQGVDRHALAKRRGRKLLSAGGPVGLSIPESANHVAVEIDRDNPTKCFIDVTGGYGAGVYDILVERGYGTPGRGIVVPVNFGGAPIAPDRYSPTTGEKLPGPLNRRAEIWMNSLDWLEDPAGVDIPDEDEIQADACSTGYSHNSRGQVQLWSKEKMRSMGIPSPDTWDAVALTFAEPVIEEAPLKIGSASGRRRGGWMGA</sequence>
<reference evidence="1" key="1">
    <citation type="journal article" date="2021" name="Front. Microbiol.">
        <title>Comprehensive Comparative Genomics and Phenotyping of Methylobacterium Species.</title>
        <authorList>
            <person name="Alessa O."/>
            <person name="Ogura Y."/>
            <person name="Fujitani Y."/>
            <person name="Takami H."/>
            <person name="Hayashi T."/>
            <person name="Sahin N."/>
            <person name="Tani A."/>
        </authorList>
    </citation>
    <scope>NUCLEOTIDE SEQUENCE</scope>
    <source>
        <strain evidence="1">DSM 14458</strain>
    </source>
</reference>
<dbReference type="Proteomes" id="UP001055093">
    <property type="component" value="Unassembled WGS sequence"/>
</dbReference>
<proteinExistence type="predicted"/>
<evidence type="ECO:0000313" key="2">
    <source>
        <dbReference type="Proteomes" id="UP001055093"/>
    </source>
</evidence>
<organism evidence="1 2">
    <name type="scientific">Methylorubrum suomiense</name>
    <dbReference type="NCBI Taxonomy" id="144191"/>
    <lineage>
        <taxon>Bacteria</taxon>
        <taxon>Pseudomonadati</taxon>
        <taxon>Pseudomonadota</taxon>
        <taxon>Alphaproteobacteria</taxon>
        <taxon>Hyphomicrobiales</taxon>
        <taxon>Methylobacteriaceae</taxon>
        <taxon>Methylorubrum</taxon>
    </lineage>
</organism>
<name>A0ABQ4UU78_9HYPH</name>
<reference evidence="1" key="2">
    <citation type="submission" date="2021-08" db="EMBL/GenBank/DDBJ databases">
        <authorList>
            <person name="Tani A."/>
            <person name="Ola A."/>
            <person name="Ogura Y."/>
            <person name="Katsura K."/>
            <person name="Hayashi T."/>
        </authorList>
    </citation>
    <scope>NUCLEOTIDE SEQUENCE</scope>
    <source>
        <strain evidence="1">DSM 14458</strain>
    </source>
</reference>
<accession>A0ABQ4UU78</accession>
<evidence type="ECO:0000313" key="1">
    <source>
        <dbReference type="EMBL" id="GJE75871.1"/>
    </source>
</evidence>